<evidence type="ECO:0008006" key="3">
    <source>
        <dbReference type="Google" id="ProtNLM"/>
    </source>
</evidence>
<sequence>MAFLDFLTTARLVKARKTADAARDRRDWATALLHYKIATSIDPRSVAIHVQAGNMAKELGDYVQAQLLYISAVRLTGIDDIHLQMGHLAKLRGQMAEALWYYSMAADENPANGDAEMERDRLQEK</sequence>
<keyword evidence="2" id="KW-1185">Reference proteome</keyword>
<accession>A0A8H3J8S3</accession>
<dbReference type="InterPro" id="IPR011990">
    <property type="entry name" value="TPR-like_helical_dom_sf"/>
</dbReference>
<dbReference type="SUPFAM" id="SSF48452">
    <property type="entry name" value="TPR-like"/>
    <property type="match status" value="1"/>
</dbReference>
<comment type="caution">
    <text evidence="1">The sequence shown here is derived from an EMBL/GenBank/DDBJ whole genome shotgun (WGS) entry which is preliminary data.</text>
</comment>
<dbReference type="Proteomes" id="UP000664534">
    <property type="component" value="Unassembled WGS sequence"/>
</dbReference>
<evidence type="ECO:0000313" key="2">
    <source>
        <dbReference type="Proteomes" id="UP000664534"/>
    </source>
</evidence>
<protein>
    <recommendedName>
        <fullName evidence="3">Tetratricopeptide repeat protein</fullName>
    </recommendedName>
</protein>
<name>A0A8H3J8S3_9LECA</name>
<proteinExistence type="predicted"/>
<gene>
    <name evidence="1" type="ORF">IMSHALPRED_004616</name>
</gene>
<dbReference type="AlphaFoldDB" id="A0A8H3J8S3"/>
<dbReference type="EMBL" id="CAJPDT010000228">
    <property type="protein sequence ID" value="CAF9942759.1"/>
    <property type="molecule type" value="Genomic_DNA"/>
</dbReference>
<dbReference type="Gene3D" id="1.25.40.10">
    <property type="entry name" value="Tetratricopeptide repeat domain"/>
    <property type="match status" value="1"/>
</dbReference>
<reference evidence="1" key="1">
    <citation type="submission" date="2021-03" db="EMBL/GenBank/DDBJ databases">
        <authorList>
            <person name="Tagirdzhanova G."/>
        </authorList>
    </citation>
    <scope>NUCLEOTIDE SEQUENCE</scope>
</reference>
<organism evidence="1 2">
    <name type="scientific">Imshaugia aleurites</name>
    <dbReference type="NCBI Taxonomy" id="172621"/>
    <lineage>
        <taxon>Eukaryota</taxon>
        <taxon>Fungi</taxon>
        <taxon>Dikarya</taxon>
        <taxon>Ascomycota</taxon>
        <taxon>Pezizomycotina</taxon>
        <taxon>Lecanoromycetes</taxon>
        <taxon>OSLEUM clade</taxon>
        <taxon>Lecanoromycetidae</taxon>
        <taxon>Lecanorales</taxon>
        <taxon>Lecanorineae</taxon>
        <taxon>Parmeliaceae</taxon>
        <taxon>Imshaugia</taxon>
    </lineage>
</organism>
<evidence type="ECO:0000313" key="1">
    <source>
        <dbReference type="EMBL" id="CAF9942759.1"/>
    </source>
</evidence>